<dbReference type="PROSITE" id="PS51471">
    <property type="entry name" value="FE2OG_OXY"/>
    <property type="match status" value="1"/>
</dbReference>
<dbReference type="AlphaFoldDB" id="A0A1C7LN97"/>
<accession>A0A1C7LN97</accession>
<dbReference type="InterPro" id="IPR005123">
    <property type="entry name" value="Oxoglu/Fe-dep_dioxygenase_dom"/>
</dbReference>
<dbReference type="InterPro" id="IPR050231">
    <property type="entry name" value="Iron_ascorbate_oxido_reductase"/>
</dbReference>
<gene>
    <name evidence="4" type="primary">aco_0</name>
    <name evidence="4" type="ORF">A0H81_14595</name>
</gene>
<dbReference type="Pfam" id="PF14226">
    <property type="entry name" value="DIOX_N"/>
    <property type="match status" value="1"/>
</dbReference>
<keyword evidence="1" id="KW-0479">Metal-binding</keyword>
<dbReference type="OMA" id="DHAICNI"/>
<dbReference type="Proteomes" id="UP000092993">
    <property type="component" value="Unassembled WGS sequence"/>
</dbReference>
<feature type="compositionally biased region" description="Basic and acidic residues" evidence="2">
    <location>
        <begin position="370"/>
        <end position="379"/>
    </location>
</feature>
<comment type="similarity">
    <text evidence="1">Belongs to the iron/ascorbate-dependent oxidoreductase family.</text>
</comment>
<protein>
    <submittedName>
        <fullName evidence="4">1-aminocyclopropane-1-carboxylate oxidase</fullName>
    </submittedName>
</protein>
<dbReference type="InterPro" id="IPR026992">
    <property type="entry name" value="DIOX_N"/>
</dbReference>
<dbReference type="Gene3D" id="2.60.120.330">
    <property type="entry name" value="B-lactam Antibiotic, Isopenicillin N Synthase, Chain"/>
    <property type="match status" value="2"/>
</dbReference>
<keyword evidence="1" id="KW-0408">Iron</keyword>
<name>A0A1C7LN97_GRIFR</name>
<dbReference type="InterPro" id="IPR027443">
    <property type="entry name" value="IPNS-like_sf"/>
</dbReference>
<reference evidence="4 5" key="1">
    <citation type="submission" date="2016-03" db="EMBL/GenBank/DDBJ databases">
        <title>Whole genome sequencing of Grifola frondosa 9006-11.</title>
        <authorList>
            <person name="Min B."/>
            <person name="Park H."/>
            <person name="Kim J.-G."/>
            <person name="Cho H."/>
            <person name="Oh Y.-L."/>
            <person name="Kong W.-S."/>
            <person name="Choi I.-G."/>
        </authorList>
    </citation>
    <scope>NUCLEOTIDE SEQUENCE [LARGE SCALE GENOMIC DNA]</scope>
    <source>
        <strain evidence="4 5">9006-11</strain>
    </source>
</reference>
<evidence type="ECO:0000313" key="4">
    <source>
        <dbReference type="EMBL" id="OBZ65469.1"/>
    </source>
</evidence>
<keyword evidence="5" id="KW-1185">Reference proteome</keyword>
<dbReference type="GO" id="GO:0016491">
    <property type="term" value="F:oxidoreductase activity"/>
    <property type="evidence" value="ECO:0007669"/>
    <property type="project" value="UniProtKB-KW"/>
</dbReference>
<organism evidence="4 5">
    <name type="scientific">Grifola frondosa</name>
    <name type="common">Maitake</name>
    <name type="synonym">Polyporus frondosus</name>
    <dbReference type="NCBI Taxonomy" id="5627"/>
    <lineage>
        <taxon>Eukaryota</taxon>
        <taxon>Fungi</taxon>
        <taxon>Dikarya</taxon>
        <taxon>Basidiomycota</taxon>
        <taxon>Agaricomycotina</taxon>
        <taxon>Agaricomycetes</taxon>
        <taxon>Polyporales</taxon>
        <taxon>Grifolaceae</taxon>
        <taxon>Grifola</taxon>
    </lineage>
</organism>
<dbReference type="EMBL" id="LUGG01000044">
    <property type="protein sequence ID" value="OBZ65469.1"/>
    <property type="molecule type" value="Genomic_DNA"/>
</dbReference>
<dbReference type="SUPFAM" id="SSF51197">
    <property type="entry name" value="Clavaminate synthase-like"/>
    <property type="match status" value="1"/>
</dbReference>
<evidence type="ECO:0000256" key="2">
    <source>
        <dbReference type="SAM" id="MobiDB-lite"/>
    </source>
</evidence>
<dbReference type="GO" id="GO:0046872">
    <property type="term" value="F:metal ion binding"/>
    <property type="evidence" value="ECO:0007669"/>
    <property type="project" value="UniProtKB-KW"/>
</dbReference>
<proteinExistence type="inferred from homology"/>
<dbReference type="OrthoDB" id="406156at2759"/>
<feature type="domain" description="Fe2OG dioxygenase" evidence="3">
    <location>
        <begin position="202"/>
        <end position="309"/>
    </location>
</feature>
<feature type="region of interest" description="Disordered" evidence="2">
    <location>
        <begin position="352"/>
        <end position="379"/>
    </location>
</feature>
<dbReference type="Pfam" id="PF03171">
    <property type="entry name" value="2OG-FeII_Oxy"/>
    <property type="match status" value="1"/>
</dbReference>
<sequence length="379" mass="42087">MLAYSPYVQLLTNSGCFERLIEAVSISDSHNEPDIKVLLEHFYRHVFYRESPPFPEDVPTHPLLVVDYELLKVNDEDEIAKLWKAATELGFWYLKNHGADEEVKKMFDMGAETMALPFEEKMKFEQGDDGMSCGYKAAGANATDETGALDTVEFINVSKDDALGWPKPVHRVYPSTVNARMESTIIPFIRKSIDVNTTLLEIFNGLLGLPRNPPRPEGISEKKAALGAHTDFGSLSFLHNRLGGLQVMVPGTDKWQYVKPISGHAICNLGDAMTIFSGGILKSNLHRVVPPPGAQSQYERWSLVYFTRPGNTVILNALTEDSPMIADAIIKAADAGIFNSGQTASEWFARRTKNQRAKNQKGAETWRASRGTEHRASAA</sequence>
<evidence type="ECO:0000256" key="1">
    <source>
        <dbReference type="RuleBase" id="RU003682"/>
    </source>
</evidence>
<dbReference type="STRING" id="5627.A0A1C7LN97"/>
<evidence type="ECO:0000313" key="5">
    <source>
        <dbReference type="Proteomes" id="UP000092993"/>
    </source>
</evidence>
<evidence type="ECO:0000259" key="3">
    <source>
        <dbReference type="PROSITE" id="PS51471"/>
    </source>
</evidence>
<comment type="caution">
    <text evidence="4">The sequence shown here is derived from an EMBL/GenBank/DDBJ whole genome shotgun (WGS) entry which is preliminary data.</text>
</comment>
<dbReference type="PANTHER" id="PTHR47990">
    <property type="entry name" value="2-OXOGLUTARATE (2OG) AND FE(II)-DEPENDENT OXYGENASE SUPERFAMILY PROTEIN-RELATED"/>
    <property type="match status" value="1"/>
</dbReference>
<keyword evidence="1" id="KW-0560">Oxidoreductase</keyword>
<dbReference type="InterPro" id="IPR044861">
    <property type="entry name" value="IPNS-like_FE2OG_OXY"/>
</dbReference>